<proteinExistence type="predicted"/>
<dbReference type="EMBL" id="BMAR01000005">
    <property type="protein sequence ID" value="GFR43142.1"/>
    <property type="molecule type" value="Genomic_DNA"/>
</dbReference>
<comment type="caution">
    <text evidence="2">The sequence shown here is derived from an EMBL/GenBank/DDBJ whole genome shotgun (WGS) entry which is preliminary data.</text>
</comment>
<dbReference type="GO" id="GO:0010206">
    <property type="term" value="P:photosystem II repair"/>
    <property type="evidence" value="ECO:0007669"/>
    <property type="project" value="InterPro"/>
</dbReference>
<dbReference type="InterPro" id="IPR038862">
    <property type="entry name" value="MPH2"/>
</dbReference>
<evidence type="ECO:0000313" key="2">
    <source>
        <dbReference type="EMBL" id="GFR43142.1"/>
    </source>
</evidence>
<dbReference type="InterPro" id="IPR049072">
    <property type="entry name" value="MPH2_C"/>
</dbReference>
<evidence type="ECO:0000313" key="3">
    <source>
        <dbReference type="Proteomes" id="UP001054857"/>
    </source>
</evidence>
<keyword evidence="3" id="KW-1185">Reference proteome</keyword>
<dbReference type="Proteomes" id="UP001054857">
    <property type="component" value="Unassembled WGS sequence"/>
</dbReference>
<reference evidence="2 3" key="1">
    <citation type="journal article" date="2021" name="Sci. Rep.">
        <title>Genome sequencing of the multicellular alga Astrephomene provides insights into convergent evolution of germ-soma differentiation.</title>
        <authorList>
            <person name="Yamashita S."/>
            <person name="Yamamoto K."/>
            <person name="Matsuzaki R."/>
            <person name="Suzuki S."/>
            <person name="Yamaguchi H."/>
            <person name="Hirooka S."/>
            <person name="Minakuchi Y."/>
            <person name="Miyagishima S."/>
            <person name="Kawachi M."/>
            <person name="Toyoda A."/>
            <person name="Nozaki H."/>
        </authorList>
    </citation>
    <scope>NUCLEOTIDE SEQUENCE [LARGE SCALE GENOMIC DNA]</scope>
    <source>
        <strain evidence="2 3">NIES-4017</strain>
    </source>
</reference>
<dbReference type="PANTHER" id="PTHR35742:SF1">
    <property type="entry name" value="THYLAKOID LUMENAL 16.5 KDA PROTEIN, CHLOROPLASTIC"/>
    <property type="match status" value="1"/>
</dbReference>
<organism evidence="2 3">
    <name type="scientific">Astrephomene gubernaculifera</name>
    <dbReference type="NCBI Taxonomy" id="47775"/>
    <lineage>
        <taxon>Eukaryota</taxon>
        <taxon>Viridiplantae</taxon>
        <taxon>Chlorophyta</taxon>
        <taxon>core chlorophytes</taxon>
        <taxon>Chlorophyceae</taxon>
        <taxon>CS clade</taxon>
        <taxon>Chlamydomonadales</taxon>
        <taxon>Astrephomenaceae</taxon>
        <taxon>Astrephomene</taxon>
    </lineage>
</organism>
<gene>
    <name evidence="2" type="ORF">Agub_g4164</name>
</gene>
<dbReference type="Pfam" id="PF20675">
    <property type="entry name" value="MPH2"/>
    <property type="match status" value="1"/>
</dbReference>
<dbReference type="AlphaFoldDB" id="A0AAD3DLU3"/>
<feature type="domain" description="Maintenance of Photosystem II under High light 2 C-terminal" evidence="1">
    <location>
        <begin position="97"/>
        <end position="193"/>
    </location>
</feature>
<name>A0AAD3DLU3_9CHLO</name>
<protein>
    <recommendedName>
        <fullName evidence="1">Maintenance of Photosystem II under High light 2 C-terminal domain-containing protein</fullName>
    </recommendedName>
</protein>
<accession>A0AAD3DLU3</accession>
<dbReference type="PANTHER" id="PTHR35742">
    <property type="entry name" value="THYLAKOID LUMENAL 16.5 KDA PROTEIN, CHLOROPLASTIC"/>
    <property type="match status" value="1"/>
</dbReference>
<evidence type="ECO:0000259" key="1">
    <source>
        <dbReference type="Pfam" id="PF20675"/>
    </source>
</evidence>
<sequence length="193" mass="20436">MMNVLSPARAPKGCRTMGVACHAVSTRRVLLGVGVLPVIANTPKALALIPDEEDERLLEKAKANRRARLAQQRSVTRDFMAFENLTDGRLGREFAPAQKAIYKLARAGYQMEAGDLNGAAVTLSEPWVMDFSVVAISVSGADDAGKLATAIKAVQLAAAAGDVANSKRLFVSLISDVKSWASVAGLRSSLKGL</sequence>